<evidence type="ECO:0000259" key="4">
    <source>
        <dbReference type="Pfam" id="PF19305"/>
    </source>
</evidence>
<dbReference type="SUPFAM" id="SSF103378">
    <property type="entry name" value="2-methylcitrate dehydratase PrpD"/>
    <property type="match status" value="1"/>
</dbReference>
<dbReference type="RefSeq" id="WP_147164087.1">
    <property type="nucleotide sequence ID" value="NZ_BJZO01000059.1"/>
</dbReference>
<dbReference type="Pfam" id="PF03972">
    <property type="entry name" value="MmgE_PrpD_N"/>
    <property type="match status" value="1"/>
</dbReference>
<dbReference type="OrthoDB" id="9795089at2"/>
<evidence type="ECO:0000313" key="6">
    <source>
        <dbReference type="Proteomes" id="UP000321567"/>
    </source>
</evidence>
<dbReference type="AlphaFoldDB" id="A0A512H9E8"/>
<dbReference type="PANTHER" id="PTHR16943">
    <property type="entry name" value="2-METHYLCITRATE DEHYDRATASE-RELATED"/>
    <property type="match status" value="1"/>
</dbReference>
<dbReference type="Gene3D" id="3.30.1330.120">
    <property type="entry name" value="2-methylcitrate dehydratase PrpD"/>
    <property type="match status" value="1"/>
</dbReference>
<dbReference type="Proteomes" id="UP000321567">
    <property type="component" value="Unassembled WGS sequence"/>
</dbReference>
<dbReference type="PANTHER" id="PTHR16943:SF8">
    <property type="entry name" value="2-METHYLCITRATE DEHYDRATASE"/>
    <property type="match status" value="1"/>
</dbReference>
<evidence type="ECO:0000313" key="5">
    <source>
        <dbReference type="EMBL" id="GEO82074.1"/>
    </source>
</evidence>
<accession>A0A512H9E8</accession>
<feature type="domain" description="MmgE/PrpD C-terminal" evidence="4">
    <location>
        <begin position="321"/>
        <end position="488"/>
    </location>
</feature>
<dbReference type="GO" id="GO:0016829">
    <property type="term" value="F:lyase activity"/>
    <property type="evidence" value="ECO:0007669"/>
    <property type="project" value="InterPro"/>
</dbReference>
<comment type="similarity">
    <text evidence="1">Belongs to the PrpD family.</text>
</comment>
<dbReference type="InterPro" id="IPR042183">
    <property type="entry name" value="MmgE/PrpD_sf_1"/>
</dbReference>
<dbReference type="InterPro" id="IPR036148">
    <property type="entry name" value="MmgE/PrpD_sf"/>
</dbReference>
<feature type="region of interest" description="Disordered" evidence="2">
    <location>
        <begin position="1"/>
        <end position="47"/>
    </location>
</feature>
<gene>
    <name evidence="5" type="ORF">ROR02_22050</name>
</gene>
<comment type="caution">
    <text evidence="5">The sequence shown here is derived from an EMBL/GenBank/DDBJ whole genome shotgun (WGS) entry which is preliminary data.</text>
</comment>
<keyword evidence="6" id="KW-1185">Reference proteome</keyword>
<feature type="domain" description="MmgE/PrpD N-terminal" evidence="3">
    <location>
        <begin position="56"/>
        <end position="289"/>
    </location>
</feature>
<reference evidence="5 6" key="1">
    <citation type="submission" date="2019-07" db="EMBL/GenBank/DDBJ databases">
        <title>Whole genome shotgun sequence of Rhodospirillum oryzae NBRC 107573.</title>
        <authorList>
            <person name="Hosoyama A."/>
            <person name="Uohara A."/>
            <person name="Ohji S."/>
            <person name="Ichikawa N."/>
        </authorList>
    </citation>
    <scope>NUCLEOTIDE SEQUENCE [LARGE SCALE GENOMIC DNA]</scope>
    <source>
        <strain evidence="5 6">NBRC 107573</strain>
    </source>
</reference>
<dbReference type="EMBL" id="BJZO01000059">
    <property type="protein sequence ID" value="GEO82074.1"/>
    <property type="molecule type" value="Genomic_DNA"/>
</dbReference>
<dbReference type="InterPro" id="IPR045337">
    <property type="entry name" value="MmgE_PrpD_C"/>
</dbReference>
<evidence type="ECO:0000256" key="2">
    <source>
        <dbReference type="SAM" id="MobiDB-lite"/>
    </source>
</evidence>
<dbReference type="InterPro" id="IPR042188">
    <property type="entry name" value="MmgE/PrpD_sf_2"/>
</dbReference>
<sequence>MALREDKIKLRAEESGGSVSPPGEGKFPSLASGPDGPDDDGDDLPFGTPGDLAGAVAGWACRLRLEDLPPEGVHVLRRVMLDVTGCALAGAGTPVARVAHSLVSRVYTSGRCHVIGQSIHLNPLGAVRLNAVACNALEFDPVVLDGSVHAAAVILPVVMAATEMTQGRPQDLMAGLAAGLEVAALIARHAGSALGRRGWSASAVAAGLGATVGGARALRLDADAAAHAVRVAALRVGVLRLAEGTAARATTLGALAEDALHASLLAAEGVIGPEGGVDGPGGVLETLAGYLPKTVVPWRELGQRWALMDPGLSFKLHPLAAPLLPAVEETARLLSTHGIPTRRVRRITVHLNPASVVGLVRTPPATMSQAQHSLAFGIGCLLTFGRVNVSHLRAQVFEGPGLIEAMERVRVLPAPAGLGDDPLIFDSHPHAAGIVVEMEGGDMVQGLCKEAVGGPGHPLDDDALEAKFVSNARFSGMDEARIRVIARRLWDLPG</sequence>
<evidence type="ECO:0000259" key="3">
    <source>
        <dbReference type="Pfam" id="PF03972"/>
    </source>
</evidence>
<proteinExistence type="inferred from homology"/>
<dbReference type="InterPro" id="IPR045336">
    <property type="entry name" value="MmgE_PrpD_N"/>
</dbReference>
<organism evidence="5 6">
    <name type="scientific">Pararhodospirillum oryzae</name>
    <dbReference type="NCBI Taxonomy" id="478448"/>
    <lineage>
        <taxon>Bacteria</taxon>
        <taxon>Pseudomonadati</taxon>
        <taxon>Pseudomonadota</taxon>
        <taxon>Alphaproteobacteria</taxon>
        <taxon>Rhodospirillales</taxon>
        <taxon>Rhodospirillaceae</taxon>
        <taxon>Pararhodospirillum</taxon>
    </lineage>
</organism>
<evidence type="ECO:0000256" key="1">
    <source>
        <dbReference type="ARBA" id="ARBA00006174"/>
    </source>
</evidence>
<dbReference type="InterPro" id="IPR005656">
    <property type="entry name" value="MmgE_PrpD"/>
</dbReference>
<evidence type="ECO:0008006" key="7">
    <source>
        <dbReference type="Google" id="ProtNLM"/>
    </source>
</evidence>
<dbReference type="Gene3D" id="1.10.4100.10">
    <property type="entry name" value="2-methylcitrate dehydratase PrpD"/>
    <property type="match status" value="1"/>
</dbReference>
<name>A0A512H9E8_9PROT</name>
<feature type="compositionally biased region" description="Low complexity" evidence="2">
    <location>
        <begin position="15"/>
        <end position="25"/>
    </location>
</feature>
<protein>
    <recommendedName>
        <fullName evidence="7">MmgE/PrpD family protein</fullName>
    </recommendedName>
</protein>
<feature type="compositionally biased region" description="Basic and acidic residues" evidence="2">
    <location>
        <begin position="1"/>
        <end position="14"/>
    </location>
</feature>
<dbReference type="Pfam" id="PF19305">
    <property type="entry name" value="MmgE_PrpD_C"/>
    <property type="match status" value="1"/>
</dbReference>